<feature type="region of interest" description="Disordered" evidence="1">
    <location>
        <begin position="464"/>
        <end position="559"/>
    </location>
</feature>
<feature type="compositionally biased region" description="Low complexity" evidence="1">
    <location>
        <begin position="533"/>
        <end position="543"/>
    </location>
</feature>
<keyword evidence="3" id="KW-1185">Reference proteome</keyword>
<reference evidence="3" key="1">
    <citation type="submission" date="2024-04" db="EMBL/GenBank/DDBJ databases">
        <title>Salinicola lusitanus LLJ914,a marine bacterium isolated from the Okinawa Trough.</title>
        <authorList>
            <person name="Li J."/>
        </authorList>
    </citation>
    <scope>NUCLEOTIDE SEQUENCE [LARGE SCALE GENOMIC DNA]</scope>
</reference>
<feature type="region of interest" description="Disordered" evidence="1">
    <location>
        <begin position="574"/>
        <end position="719"/>
    </location>
</feature>
<organism evidence="2 3">
    <name type="scientific">Mugilogobius chulae</name>
    <name type="common">yellowstripe goby</name>
    <dbReference type="NCBI Taxonomy" id="88201"/>
    <lineage>
        <taxon>Eukaryota</taxon>
        <taxon>Metazoa</taxon>
        <taxon>Chordata</taxon>
        <taxon>Craniata</taxon>
        <taxon>Vertebrata</taxon>
        <taxon>Euteleostomi</taxon>
        <taxon>Actinopterygii</taxon>
        <taxon>Neopterygii</taxon>
        <taxon>Teleostei</taxon>
        <taxon>Neoteleostei</taxon>
        <taxon>Acanthomorphata</taxon>
        <taxon>Gobiaria</taxon>
        <taxon>Gobiiformes</taxon>
        <taxon>Gobioidei</taxon>
        <taxon>Gobiidae</taxon>
        <taxon>Gobionellinae</taxon>
        <taxon>Mugilogobius</taxon>
    </lineage>
</organism>
<dbReference type="PANTHER" id="PTHR28634">
    <property type="entry name" value="ZINC FINGER B-BOX DOMAIN-CONTAINING PROTEIN 1"/>
    <property type="match status" value="1"/>
</dbReference>
<dbReference type="InterPro" id="IPR037688">
    <property type="entry name" value="ZBBX"/>
</dbReference>
<feature type="region of interest" description="Disordered" evidence="1">
    <location>
        <begin position="419"/>
        <end position="450"/>
    </location>
</feature>
<feature type="compositionally biased region" description="Polar residues" evidence="1">
    <location>
        <begin position="488"/>
        <end position="499"/>
    </location>
</feature>
<dbReference type="EMBL" id="JBBPFD010000021">
    <property type="protein sequence ID" value="KAK7882860.1"/>
    <property type="molecule type" value="Genomic_DNA"/>
</dbReference>
<dbReference type="Proteomes" id="UP001460270">
    <property type="component" value="Unassembled WGS sequence"/>
</dbReference>
<sequence length="783" mass="85443">MGLGTVCCGSSELQLSPRVNRAPGSCGYKLLNTELQTHVSARDVVSGSSSLQTQPNPSRYPATFSSPNPRPNSTHNDDSLSDAFTDHRPANAVTAQHALIQDSSSQILIVHPEENNNLKHESEPSLMNGMYDEEESAKSFQDAVRQWREAGPSTAQEPMWALPHTVTVADVPTQADLSPGEGGVGRSVPVQVEFSEHGLTLLDRLLLKKHRRNPIELPPLINPHEKPLPQTDDKELLTYLTSLFAVPTNAERSGLDNSTPGTCLTIEVLDEEDSAVDVEAKRMVNRIIPAHQTADPKNRTSDSLSPRTTQQLILSEEMKDTKTSLAVYSDLTSKPEPIADTPGDRHTSIKTATAKSPAKSRESPASPVLSSSAPLYRPPKSSSSPFSFCPNDSFSAGRSLTSEECRSYPKISPALRTTFTLSPSGSVDTTLLPKISSQKPSGSHVKSSKTSLRSLLDLDAVLSDDERPVSQSSSKLSTRSGCPESRRQSGVLSGTTSRLSGDDTHEDDAVCSEPEHDMTGRESMSKRREQRLLSDLSLNDNSSCVPTGRHEAVSAGNAKESTFALIREYSDHLKSMQDSEDEMSCDSLDLSQYEEEESADEDSQACSDSHRSTHNTSAPARGHREKDLCADEVQQLSEPAQVIHTHGSASDDSSDDTPSPLSVNSPNPHRKIFDALHQTSLNSSTSTEWSEAEMEEMSELDQTGCEDPDMEADTTEHTVSRLERELRMLVKESGSEVFTVAPGNSRMENPRGNGLCTRKRMTKEEEDEEEALQSDRRSVLLLP</sequence>
<feature type="region of interest" description="Disordered" evidence="1">
    <location>
        <begin position="287"/>
        <end position="308"/>
    </location>
</feature>
<feature type="region of interest" description="Disordered" evidence="1">
    <location>
        <begin position="42"/>
        <end position="85"/>
    </location>
</feature>
<accession>A0AAW0MR38</accession>
<feature type="compositionally biased region" description="Acidic residues" evidence="1">
    <location>
        <begin position="690"/>
        <end position="713"/>
    </location>
</feature>
<evidence type="ECO:0000256" key="1">
    <source>
        <dbReference type="SAM" id="MobiDB-lite"/>
    </source>
</evidence>
<gene>
    <name evidence="2" type="ORF">WMY93_029034</name>
</gene>
<feature type="compositionally biased region" description="Basic and acidic residues" evidence="1">
    <location>
        <begin position="513"/>
        <end position="532"/>
    </location>
</feature>
<comment type="caution">
    <text evidence="2">The sequence shown here is derived from an EMBL/GenBank/DDBJ whole genome shotgun (WGS) entry which is preliminary data.</text>
</comment>
<feature type="region of interest" description="Disordered" evidence="1">
    <location>
        <begin position="333"/>
        <end position="388"/>
    </location>
</feature>
<evidence type="ECO:0000313" key="2">
    <source>
        <dbReference type="EMBL" id="KAK7882860.1"/>
    </source>
</evidence>
<feature type="compositionally biased region" description="Acidic residues" evidence="1">
    <location>
        <begin position="592"/>
        <end position="603"/>
    </location>
</feature>
<feature type="compositionally biased region" description="Polar residues" evidence="1">
    <location>
        <begin position="46"/>
        <end position="74"/>
    </location>
</feature>
<proteinExistence type="predicted"/>
<feature type="compositionally biased region" description="Polar residues" evidence="1">
    <location>
        <begin position="469"/>
        <end position="480"/>
    </location>
</feature>
<protein>
    <submittedName>
        <fullName evidence="2">Uncharacterized protein</fullName>
    </submittedName>
</protein>
<feature type="region of interest" description="Disordered" evidence="1">
    <location>
        <begin position="740"/>
        <end position="783"/>
    </location>
</feature>
<dbReference type="AlphaFoldDB" id="A0AAW0MR38"/>
<feature type="compositionally biased region" description="Low complexity" evidence="1">
    <location>
        <begin position="363"/>
        <end position="388"/>
    </location>
</feature>
<feature type="compositionally biased region" description="Polar residues" evidence="1">
    <location>
        <begin position="657"/>
        <end position="667"/>
    </location>
</feature>
<name>A0AAW0MR38_9GOBI</name>
<feature type="compositionally biased region" description="Basic and acidic residues" evidence="1">
    <location>
        <begin position="773"/>
        <end position="783"/>
    </location>
</feature>
<evidence type="ECO:0000313" key="3">
    <source>
        <dbReference type="Proteomes" id="UP001460270"/>
    </source>
</evidence>
<dbReference type="PANTHER" id="PTHR28634:SF1">
    <property type="entry name" value="ZINC FINGER B-BOX DOMAIN-CONTAINING PROTEIN 1"/>
    <property type="match status" value="1"/>
</dbReference>